<dbReference type="EMBL" id="BARV01002865">
    <property type="protein sequence ID" value="GAH97000.1"/>
    <property type="molecule type" value="Genomic_DNA"/>
</dbReference>
<evidence type="ECO:0000256" key="4">
    <source>
        <dbReference type="ARBA" id="ARBA00023004"/>
    </source>
</evidence>
<organism evidence="7">
    <name type="scientific">marine sediment metagenome</name>
    <dbReference type="NCBI Taxonomy" id="412755"/>
    <lineage>
        <taxon>unclassified sequences</taxon>
        <taxon>metagenomes</taxon>
        <taxon>ecological metagenomes</taxon>
    </lineage>
</organism>
<keyword evidence="1" id="KW-0004">4Fe-4S</keyword>
<protein>
    <recommendedName>
        <fullName evidence="6">FAD/NAD(P)-binding domain-containing protein</fullName>
    </recommendedName>
</protein>
<keyword evidence="3" id="KW-0560">Oxidoreductase</keyword>
<comment type="caution">
    <text evidence="7">The sequence shown here is derived from an EMBL/GenBank/DDBJ whole genome shotgun (WGS) entry which is preliminary data.</text>
</comment>
<dbReference type="InterPro" id="IPR036188">
    <property type="entry name" value="FAD/NAD-bd_sf"/>
</dbReference>
<dbReference type="GO" id="GO:0046872">
    <property type="term" value="F:metal ion binding"/>
    <property type="evidence" value="ECO:0007669"/>
    <property type="project" value="UniProtKB-KW"/>
</dbReference>
<gene>
    <name evidence="7" type="ORF">S06H3_07156</name>
</gene>
<keyword evidence="4" id="KW-0408">Iron</keyword>
<reference evidence="7" key="1">
    <citation type="journal article" date="2014" name="Front. Microbiol.">
        <title>High frequency of phylogenetically diverse reductive dehalogenase-homologous genes in deep subseafloor sedimentary metagenomes.</title>
        <authorList>
            <person name="Kawai M."/>
            <person name="Futagami T."/>
            <person name="Toyoda A."/>
            <person name="Takaki Y."/>
            <person name="Nishi S."/>
            <person name="Hori S."/>
            <person name="Arai W."/>
            <person name="Tsubouchi T."/>
            <person name="Morono Y."/>
            <person name="Uchiyama I."/>
            <person name="Ito T."/>
            <person name="Fujiyama A."/>
            <person name="Inagaki F."/>
            <person name="Takami H."/>
        </authorList>
    </citation>
    <scope>NUCLEOTIDE SEQUENCE</scope>
    <source>
        <strain evidence="7">Expedition CK06-06</strain>
    </source>
</reference>
<dbReference type="PANTHER" id="PTHR43498">
    <property type="entry name" value="FERREDOXIN:COB-COM HETERODISULFIDE REDUCTASE SUBUNIT A"/>
    <property type="match status" value="1"/>
</dbReference>
<name>X1KTQ2_9ZZZZ</name>
<evidence type="ECO:0000313" key="7">
    <source>
        <dbReference type="EMBL" id="GAH97000.1"/>
    </source>
</evidence>
<dbReference type="Pfam" id="PF07992">
    <property type="entry name" value="Pyr_redox_2"/>
    <property type="match status" value="1"/>
</dbReference>
<dbReference type="PANTHER" id="PTHR43498:SF1">
    <property type="entry name" value="COB--COM HETERODISULFIDE REDUCTASE IRON-SULFUR SUBUNIT A"/>
    <property type="match status" value="1"/>
</dbReference>
<feature type="domain" description="FAD/NAD(P)-binding" evidence="6">
    <location>
        <begin position="4"/>
        <end position="61"/>
    </location>
</feature>
<dbReference type="AlphaFoldDB" id="X1KTQ2"/>
<dbReference type="InterPro" id="IPR023753">
    <property type="entry name" value="FAD/NAD-binding_dom"/>
</dbReference>
<dbReference type="SUPFAM" id="SSF51905">
    <property type="entry name" value="FAD/NAD(P)-binding domain"/>
    <property type="match status" value="2"/>
</dbReference>
<evidence type="ECO:0000259" key="6">
    <source>
        <dbReference type="Pfam" id="PF07992"/>
    </source>
</evidence>
<evidence type="ECO:0000256" key="5">
    <source>
        <dbReference type="ARBA" id="ARBA00023014"/>
    </source>
</evidence>
<evidence type="ECO:0000256" key="3">
    <source>
        <dbReference type="ARBA" id="ARBA00023002"/>
    </source>
</evidence>
<evidence type="ECO:0000256" key="1">
    <source>
        <dbReference type="ARBA" id="ARBA00022485"/>
    </source>
</evidence>
<proteinExistence type="predicted"/>
<keyword evidence="5" id="KW-0411">Iron-sulfur</keyword>
<dbReference type="SUPFAM" id="SSF46548">
    <property type="entry name" value="alpha-helical ferredoxin"/>
    <property type="match status" value="1"/>
</dbReference>
<feature type="non-terminal residue" evidence="7">
    <location>
        <position position="1"/>
    </location>
</feature>
<dbReference type="Gene3D" id="3.50.50.60">
    <property type="entry name" value="FAD/NAD(P)-binding domain"/>
    <property type="match status" value="1"/>
</dbReference>
<accession>X1KTQ2</accession>
<evidence type="ECO:0000256" key="2">
    <source>
        <dbReference type="ARBA" id="ARBA00022723"/>
    </source>
</evidence>
<sequence>PAPTIEAATIIVATGQRPSEVVFKEIEKGPIQTIKVDPTTLHTNIEGVFAGGDVVSGPADVIAVITAGKQAAISIDRYLRGVDLKEGRPEVQEEVKDVPKEGIVRKERAVMPTLELGKRAGSFAEVEQGFDQKTAIEEAKRCLNCGVCSECLECLKVCEPGAINHGMKDEFVEVEVGSIILATGYDQFDPSVITQYGYKKYDNVLTGLEFERITCAGGPTQGRIQLKDGREPESVAIVHCVGSRDKNYHEYCSRVCCMYGLKYAELIKEFTKAEVYEFYIDMRCFGEAFEEFYQHVSEMGVNFIRGKVAKITDQAISKEERGKLVVVAEDTLLGRMIHVPVDMVILCAALQARSDTAEVASRFTIGQRADSFFLETHPKLAPVNTPTDGVFIAGCCA</sequence>
<dbReference type="GO" id="GO:0051539">
    <property type="term" value="F:4 iron, 4 sulfur cluster binding"/>
    <property type="evidence" value="ECO:0007669"/>
    <property type="project" value="UniProtKB-KW"/>
</dbReference>
<dbReference type="InterPro" id="IPR039650">
    <property type="entry name" value="HdrA-like"/>
</dbReference>
<feature type="non-terminal residue" evidence="7">
    <location>
        <position position="397"/>
    </location>
</feature>
<keyword evidence="2" id="KW-0479">Metal-binding</keyword>
<dbReference type="GO" id="GO:0016491">
    <property type="term" value="F:oxidoreductase activity"/>
    <property type="evidence" value="ECO:0007669"/>
    <property type="project" value="UniProtKB-KW"/>
</dbReference>